<name>A0ACD4DH32_9NOCA</name>
<keyword evidence="2" id="KW-1185">Reference proteome</keyword>
<dbReference type="EMBL" id="CP107551">
    <property type="protein sequence ID" value="UYP19255.1"/>
    <property type="molecule type" value="Genomic_DNA"/>
</dbReference>
<evidence type="ECO:0000313" key="1">
    <source>
        <dbReference type="EMBL" id="UYP19255.1"/>
    </source>
</evidence>
<reference evidence="1" key="1">
    <citation type="submission" date="2022-10" db="EMBL/GenBank/DDBJ databases">
        <title>Rhodococcus ferula Z13 complete genome.</title>
        <authorList>
            <person name="Long X."/>
            <person name="Zang M."/>
        </authorList>
    </citation>
    <scope>NUCLEOTIDE SEQUENCE</scope>
    <source>
        <strain evidence="1">Z13</strain>
    </source>
</reference>
<protein>
    <submittedName>
        <fullName evidence="1">S1 family peptidase</fullName>
    </submittedName>
</protein>
<evidence type="ECO:0000313" key="2">
    <source>
        <dbReference type="Proteomes" id="UP001156484"/>
    </source>
</evidence>
<sequence>MFAAGTASAGGGDDRIVLRPGDGITFSAEPAPGWCSVAAIGHDAGGRLVAVTAGHCRQTGSSPIWKVDEQHRGPIGTESEVAGTGSIDLLGMPTDEIADYAVLVLDETRVRGSNTSAPNDRNERVVLTSIGGLDGGAAIVGRQCAAGRSTSVACTIADEVLVGEDLLASSLLMRPGDSGGPLVRTDTGEWIGLSVGYRFDDTTLPDIPLEAPRWGIYQRADRIVAELDERGGVGAGFRLVVEP</sequence>
<proteinExistence type="predicted"/>
<dbReference type="Proteomes" id="UP001156484">
    <property type="component" value="Chromosome"/>
</dbReference>
<gene>
    <name evidence="1" type="ORF">OED52_01355</name>
</gene>
<accession>A0ACD4DH32</accession>
<organism evidence="1 2">
    <name type="scientific">Rhodococcus sacchari</name>
    <dbReference type="NCBI Taxonomy" id="2962047"/>
    <lineage>
        <taxon>Bacteria</taxon>
        <taxon>Bacillati</taxon>
        <taxon>Actinomycetota</taxon>
        <taxon>Actinomycetes</taxon>
        <taxon>Mycobacteriales</taxon>
        <taxon>Nocardiaceae</taxon>
        <taxon>Rhodococcus</taxon>
    </lineage>
</organism>